<evidence type="ECO:0000313" key="1">
    <source>
        <dbReference type="EMBL" id="KAJ8649317.1"/>
    </source>
</evidence>
<sequence length="963" mass="108773">MLIKALHICPQNSHTSSLPKAQPSFQRPHKSNPPLQISKFPQKPNHEISTLKEICRHRSLKQAFLSFNNTLSTHQNHTPQFPWEEAYSSLLELCAAQGAVPQGQQIHAHILTSNASLDDGFLATKLLFMYGKCGLLSDARRVFDEMTQRSVFAWNALIGAYASSGRPYEALEIYWAMRVAGIVYDACTLTVVLKACGMLKDLDHGTEIHGLAIKCGLVSFGFLVNSLISMYSKCGDFSRARQLFDLLPEREDVVTWNSVISAYSQNGHYFEALRQFREMQKAGVAMNTYTAVGVLQACTELLLARFGMEIHAALLRSGRKLDMFEANALVVMYARSGRIVDAVKMFHAMDEIDSVSWNSMLSGYVQNGFYNEALGFFYQMQELGHKPDQVSVISIVSASGRLGNLLNGMEIHAYAIKQGFDSDMQVGNTLIDMYVKCCCVKYAERIFYRMTDKDFISWTTMIAGYAQNHYYLEAIDLFRQVQREGMKVDPMMIGSVLHACGGLMCISYAEQIHCYAVRNGLFDLVLENSVLDIYGLCGKIKYTSQLFKMIKNKDVVSWTSMISSYVRNGLANEALDIFRDMIEADIEIDMVAMMGILSAVASLSTLSKGKEIHGFLIRRCFVMDGPIISSLVDMYARCGTVDNCFKVFNMIRCDDLVLWTSMINACGMHGRGEEAVDLFRKMQQTSVKPDHITFLVLLYACSHSGLFDEGRIYLEIMKNEYQLEPWPDHYACVVDLLGHSDRLNEAYEFIKNMPIEPTAAVWCALLGACRVHSDNELGEFAARKLLELDSENPGNYVLASNVFAASKKWKDVEEVRMRMRVKGLKKNPACSWIEVGNKVHTFIARDRSHPQTLEIYSKLDDIISTLEKEAGYVAETRFVLHNVREDEKKKLLHGHSERLAIAFGLIATPKGTPIRITKNLRVCGDCHHFTKLVSKYFEREIVVRDANRFHHFISGLCSCGDFW</sequence>
<dbReference type="EMBL" id="CM056809">
    <property type="protein sequence ID" value="KAJ8649317.1"/>
    <property type="molecule type" value="Genomic_DNA"/>
</dbReference>
<proteinExistence type="predicted"/>
<reference evidence="1 2" key="1">
    <citation type="journal article" date="2022" name="Hortic Res">
        <title>A haplotype resolved chromosomal level avocado genome allows analysis of novel avocado genes.</title>
        <authorList>
            <person name="Nath O."/>
            <person name="Fletcher S.J."/>
            <person name="Hayward A."/>
            <person name="Shaw L.M."/>
            <person name="Masouleh A.K."/>
            <person name="Furtado A."/>
            <person name="Henry R.J."/>
            <person name="Mitter N."/>
        </authorList>
    </citation>
    <scope>NUCLEOTIDE SEQUENCE [LARGE SCALE GENOMIC DNA]</scope>
    <source>
        <strain evidence="2">cv. Hass</strain>
    </source>
</reference>
<organism evidence="1 2">
    <name type="scientific">Persea americana</name>
    <name type="common">Avocado</name>
    <dbReference type="NCBI Taxonomy" id="3435"/>
    <lineage>
        <taxon>Eukaryota</taxon>
        <taxon>Viridiplantae</taxon>
        <taxon>Streptophyta</taxon>
        <taxon>Embryophyta</taxon>
        <taxon>Tracheophyta</taxon>
        <taxon>Spermatophyta</taxon>
        <taxon>Magnoliopsida</taxon>
        <taxon>Magnoliidae</taxon>
        <taxon>Laurales</taxon>
        <taxon>Lauraceae</taxon>
        <taxon>Persea</taxon>
    </lineage>
</organism>
<keyword evidence="2" id="KW-1185">Reference proteome</keyword>
<dbReference type="Proteomes" id="UP001234297">
    <property type="component" value="Chromosome 1"/>
</dbReference>
<comment type="caution">
    <text evidence="1">The sequence shown here is derived from an EMBL/GenBank/DDBJ whole genome shotgun (WGS) entry which is preliminary data.</text>
</comment>
<evidence type="ECO:0000313" key="2">
    <source>
        <dbReference type="Proteomes" id="UP001234297"/>
    </source>
</evidence>
<gene>
    <name evidence="1" type="ORF">MRB53_002340</name>
</gene>
<name>A0ACC2MU30_PERAE</name>
<accession>A0ACC2MU30</accession>
<protein>
    <submittedName>
        <fullName evidence="1">Uncharacterized protein</fullName>
    </submittedName>
</protein>